<reference evidence="2" key="2">
    <citation type="submission" date="2020-09" db="EMBL/GenBank/DDBJ databases">
        <authorList>
            <person name="Sun Q."/>
            <person name="Zhou Y."/>
        </authorList>
    </citation>
    <scope>NUCLEOTIDE SEQUENCE</scope>
    <source>
        <strain evidence="2">CGMCC 1.15762</strain>
    </source>
</reference>
<name>A0A8J2ZMV8_9RHOB</name>
<dbReference type="AlphaFoldDB" id="A0A8J2ZMV8"/>
<dbReference type="InterPro" id="IPR046513">
    <property type="entry name" value="DUF6691"/>
</dbReference>
<protein>
    <submittedName>
        <fullName evidence="2">Membrane protein</fullName>
    </submittedName>
</protein>
<sequence>MQRFVFAFIAGGLFGAGLFLSGMTDTDKVQGFLDFFGAWDPTLAFVMGGAMLPMAIAWRIAKRRESAVLGNALPGPASARIDGSLIAGSVMFGAGWGLVGICPGPAIASLSYGGPMLFFFIAAMLGGMALAPKVRERLDKWVPAE</sequence>
<keyword evidence="1" id="KW-1133">Transmembrane helix</keyword>
<feature type="transmembrane region" description="Helical" evidence="1">
    <location>
        <begin position="81"/>
        <end position="106"/>
    </location>
</feature>
<evidence type="ECO:0000256" key="1">
    <source>
        <dbReference type="SAM" id="Phobius"/>
    </source>
</evidence>
<feature type="transmembrane region" description="Helical" evidence="1">
    <location>
        <begin position="112"/>
        <end position="131"/>
    </location>
</feature>
<reference evidence="2" key="1">
    <citation type="journal article" date="2014" name="Int. J. Syst. Evol. Microbiol.">
        <title>Complete genome sequence of Corynebacterium casei LMG S-19264T (=DSM 44701T), isolated from a smear-ripened cheese.</title>
        <authorList>
            <consortium name="US DOE Joint Genome Institute (JGI-PGF)"/>
            <person name="Walter F."/>
            <person name="Albersmeier A."/>
            <person name="Kalinowski J."/>
            <person name="Ruckert C."/>
        </authorList>
    </citation>
    <scope>NUCLEOTIDE SEQUENCE</scope>
    <source>
        <strain evidence="2">CGMCC 1.15762</strain>
    </source>
</reference>
<accession>A0A8J2ZMV8</accession>
<evidence type="ECO:0000313" key="3">
    <source>
        <dbReference type="Proteomes" id="UP000617145"/>
    </source>
</evidence>
<dbReference type="RefSeq" id="WP_188791542.1">
    <property type="nucleotide sequence ID" value="NZ_BMJV01000008.1"/>
</dbReference>
<evidence type="ECO:0000313" key="2">
    <source>
        <dbReference type="EMBL" id="GGG82014.1"/>
    </source>
</evidence>
<keyword evidence="1" id="KW-0812">Transmembrane</keyword>
<dbReference type="EMBL" id="BMJV01000008">
    <property type="protein sequence ID" value="GGG82014.1"/>
    <property type="molecule type" value="Genomic_DNA"/>
</dbReference>
<gene>
    <name evidence="2" type="ORF">GCM10011415_34580</name>
</gene>
<feature type="transmembrane region" description="Helical" evidence="1">
    <location>
        <begin position="42"/>
        <end position="61"/>
    </location>
</feature>
<proteinExistence type="predicted"/>
<organism evidence="2 3">
    <name type="scientific">Salipiger pallidus</name>
    <dbReference type="NCBI Taxonomy" id="1775170"/>
    <lineage>
        <taxon>Bacteria</taxon>
        <taxon>Pseudomonadati</taxon>
        <taxon>Pseudomonadota</taxon>
        <taxon>Alphaproteobacteria</taxon>
        <taxon>Rhodobacterales</taxon>
        <taxon>Roseobacteraceae</taxon>
        <taxon>Salipiger</taxon>
    </lineage>
</organism>
<dbReference type="Proteomes" id="UP000617145">
    <property type="component" value="Unassembled WGS sequence"/>
</dbReference>
<keyword evidence="1" id="KW-0472">Membrane</keyword>
<dbReference type="Pfam" id="PF20398">
    <property type="entry name" value="DUF6691"/>
    <property type="match status" value="1"/>
</dbReference>
<comment type="caution">
    <text evidence="2">The sequence shown here is derived from an EMBL/GenBank/DDBJ whole genome shotgun (WGS) entry which is preliminary data.</text>
</comment>
<keyword evidence="3" id="KW-1185">Reference proteome</keyword>